<feature type="compositionally biased region" description="Polar residues" evidence="1">
    <location>
        <begin position="123"/>
        <end position="133"/>
    </location>
</feature>
<feature type="region of interest" description="Disordered" evidence="1">
    <location>
        <begin position="123"/>
        <end position="160"/>
    </location>
</feature>
<feature type="compositionally biased region" description="Acidic residues" evidence="1">
    <location>
        <begin position="208"/>
        <end position="234"/>
    </location>
</feature>
<protein>
    <submittedName>
        <fullName evidence="2">Protein NPAT</fullName>
    </submittedName>
</protein>
<reference evidence="2" key="1">
    <citation type="submission" date="2014-11" db="EMBL/GenBank/DDBJ databases">
        <authorList>
            <person name="Geib S."/>
        </authorList>
    </citation>
    <scope>NUCLEOTIDE SEQUENCE</scope>
</reference>
<dbReference type="InterPro" id="IPR006594">
    <property type="entry name" value="LisH"/>
</dbReference>
<accession>A0A0A1XBX8</accession>
<organism evidence="2">
    <name type="scientific">Zeugodacus cucurbitae</name>
    <name type="common">Melon fruit fly</name>
    <name type="synonym">Bactrocera cucurbitae</name>
    <dbReference type="NCBI Taxonomy" id="28588"/>
    <lineage>
        <taxon>Eukaryota</taxon>
        <taxon>Metazoa</taxon>
        <taxon>Ecdysozoa</taxon>
        <taxon>Arthropoda</taxon>
        <taxon>Hexapoda</taxon>
        <taxon>Insecta</taxon>
        <taxon>Pterygota</taxon>
        <taxon>Neoptera</taxon>
        <taxon>Endopterygota</taxon>
        <taxon>Diptera</taxon>
        <taxon>Brachycera</taxon>
        <taxon>Muscomorpha</taxon>
        <taxon>Tephritoidea</taxon>
        <taxon>Tephritidae</taxon>
        <taxon>Zeugodacus</taxon>
        <taxon>Zeugodacus</taxon>
    </lineage>
</organism>
<name>A0A0A1XBX8_ZEUCU</name>
<feature type="compositionally biased region" description="Polar residues" evidence="1">
    <location>
        <begin position="249"/>
        <end position="261"/>
    </location>
</feature>
<reference evidence="2" key="2">
    <citation type="journal article" date="2015" name="Gigascience">
        <title>Reconstructing a comprehensive transcriptome assembly of a white-pupal translocated strain of the pest fruit fly Bactrocera cucurbitae.</title>
        <authorList>
            <person name="Sim S.B."/>
            <person name="Calla B."/>
            <person name="Hall B."/>
            <person name="DeRego T."/>
            <person name="Geib S.M."/>
        </authorList>
    </citation>
    <scope>NUCLEOTIDE SEQUENCE</scope>
</reference>
<dbReference type="AlphaFoldDB" id="A0A0A1XBX8"/>
<proteinExistence type="predicted"/>
<feature type="region of interest" description="Disordered" evidence="1">
    <location>
        <begin position="192"/>
        <end position="261"/>
    </location>
</feature>
<gene>
    <name evidence="2" type="primary">npat</name>
    <name evidence="2" type="ORF">g.5418</name>
</gene>
<evidence type="ECO:0000256" key="1">
    <source>
        <dbReference type="SAM" id="MobiDB-lite"/>
    </source>
</evidence>
<evidence type="ECO:0000313" key="2">
    <source>
        <dbReference type="EMBL" id="JAD08447.1"/>
    </source>
</evidence>
<feature type="compositionally biased region" description="Low complexity" evidence="1">
    <location>
        <begin position="192"/>
        <end position="207"/>
    </location>
</feature>
<dbReference type="EMBL" id="GBXI01005845">
    <property type="protein sequence ID" value="JAD08447.1"/>
    <property type="molecule type" value="Transcribed_RNA"/>
</dbReference>
<sequence>MDAVVLHSDIARLVLGYLKRQKLEGTSRLFCKTSPHLKHEFTVYRSGFTPHSFCPDLEDIICEYVNIKHIVDRFVSSLTSSQRFELFELKLPEKVKLLLERGFATNLKTQQAENSTLNKNIAEHQSTTSSSVNSDKENTANKHPKQKRKRESLAYSSDERQSSVILNSKNIKRRRILEPFCFISAKQQNLQRQRQALQTPSTTGDQTQTDDDNDEDTLDEDSNEEENVPQDNETDLSLMEKPTKESTPHSKSANGKFSTPSVPELSQAILDNPQFQMKLVDNINQALNNSKCNETQPTVSNVKATTSNMSADEINLSEEQHVS</sequence>
<dbReference type="PROSITE" id="PS50896">
    <property type="entry name" value="LISH"/>
    <property type="match status" value="1"/>
</dbReference>